<evidence type="ECO:0000313" key="6">
    <source>
        <dbReference type="Ensembl" id="ENSSGRP00000012416.1"/>
    </source>
</evidence>
<reference evidence="6" key="1">
    <citation type="submission" date="2025-08" db="UniProtKB">
        <authorList>
            <consortium name="Ensembl"/>
        </authorList>
    </citation>
    <scope>IDENTIFICATION</scope>
</reference>
<reference evidence="6" key="2">
    <citation type="submission" date="2025-09" db="UniProtKB">
        <authorList>
            <consortium name="Ensembl"/>
        </authorList>
    </citation>
    <scope>IDENTIFICATION</scope>
</reference>
<dbReference type="PANTHER" id="PTHR23327:SF4">
    <property type="entry name" value="LON PEPTIDASE N-TERMINAL DOMAIN AND RING FINGER PROTEIN 1"/>
    <property type="match status" value="1"/>
</dbReference>
<dbReference type="InterPro" id="IPR001841">
    <property type="entry name" value="Znf_RING"/>
</dbReference>
<name>A0A672KRM8_SINGR</name>
<dbReference type="InterPro" id="IPR017907">
    <property type="entry name" value="Znf_RING_CS"/>
</dbReference>
<keyword evidence="3" id="KW-0862">Zinc</keyword>
<dbReference type="SMART" id="SM00184">
    <property type="entry name" value="RING"/>
    <property type="match status" value="1"/>
</dbReference>
<feature type="domain" description="RING-type" evidence="5">
    <location>
        <begin position="121"/>
        <end position="157"/>
    </location>
</feature>
<dbReference type="InParanoid" id="A0A672KRM8"/>
<dbReference type="InterPro" id="IPR013083">
    <property type="entry name" value="Znf_RING/FYVE/PHD"/>
</dbReference>
<dbReference type="GO" id="GO:0061630">
    <property type="term" value="F:ubiquitin protein ligase activity"/>
    <property type="evidence" value="ECO:0007669"/>
    <property type="project" value="TreeGrafter"/>
</dbReference>
<dbReference type="Pfam" id="PF15227">
    <property type="entry name" value="zf-C3HC4_4"/>
    <property type="match status" value="1"/>
</dbReference>
<evidence type="ECO:0000256" key="1">
    <source>
        <dbReference type="ARBA" id="ARBA00022723"/>
    </source>
</evidence>
<dbReference type="Ensembl" id="ENSSGRT00000013451.1">
    <property type="protein sequence ID" value="ENSSGRP00000012416.1"/>
    <property type="gene ID" value="ENSSGRG00000008006.1"/>
</dbReference>
<evidence type="ECO:0000259" key="5">
    <source>
        <dbReference type="PROSITE" id="PS50089"/>
    </source>
</evidence>
<dbReference type="PROSITE" id="PS00518">
    <property type="entry name" value="ZF_RING_1"/>
    <property type="match status" value="1"/>
</dbReference>
<accession>A0A672KRM8</accession>
<organism evidence="6 7">
    <name type="scientific">Sinocyclocheilus grahami</name>
    <name type="common">Dianchi golden-line fish</name>
    <name type="synonym">Barbus grahami</name>
    <dbReference type="NCBI Taxonomy" id="75366"/>
    <lineage>
        <taxon>Eukaryota</taxon>
        <taxon>Metazoa</taxon>
        <taxon>Chordata</taxon>
        <taxon>Craniata</taxon>
        <taxon>Vertebrata</taxon>
        <taxon>Euteleostomi</taxon>
        <taxon>Actinopterygii</taxon>
        <taxon>Neopterygii</taxon>
        <taxon>Teleostei</taxon>
        <taxon>Ostariophysi</taxon>
        <taxon>Cypriniformes</taxon>
        <taxon>Cyprinidae</taxon>
        <taxon>Cyprininae</taxon>
        <taxon>Sinocyclocheilus</taxon>
    </lineage>
</organism>
<dbReference type="PROSITE" id="PS50089">
    <property type="entry name" value="ZF_RING_2"/>
    <property type="match status" value="1"/>
</dbReference>
<evidence type="ECO:0000313" key="7">
    <source>
        <dbReference type="Proteomes" id="UP000472262"/>
    </source>
</evidence>
<evidence type="ECO:0000256" key="2">
    <source>
        <dbReference type="ARBA" id="ARBA00022771"/>
    </source>
</evidence>
<proteinExistence type="predicted"/>
<evidence type="ECO:0000256" key="4">
    <source>
        <dbReference type="PROSITE-ProRule" id="PRU00175"/>
    </source>
</evidence>
<protein>
    <recommendedName>
        <fullName evidence="5">RING-type domain-containing protein</fullName>
    </recommendedName>
</protein>
<dbReference type="GO" id="GO:0008270">
    <property type="term" value="F:zinc ion binding"/>
    <property type="evidence" value="ECO:0007669"/>
    <property type="project" value="UniProtKB-KW"/>
</dbReference>
<dbReference type="SUPFAM" id="SSF57850">
    <property type="entry name" value="RING/U-box"/>
    <property type="match status" value="1"/>
</dbReference>
<dbReference type="Gene3D" id="3.30.40.10">
    <property type="entry name" value="Zinc/RING finger domain, C3HC4 (zinc finger)"/>
    <property type="match status" value="1"/>
</dbReference>
<keyword evidence="2 4" id="KW-0863">Zinc-finger</keyword>
<keyword evidence="7" id="KW-1185">Reference proteome</keyword>
<dbReference type="CDD" id="cd16513">
    <property type="entry name" value="RING-HC_LONFs_rpt1"/>
    <property type="match status" value="1"/>
</dbReference>
<keyword evidence="1" id="KW-0479">Metal-binding</keyword>
<dbReference type="PANTHER" id="PTHR23327">
    <property type="entry name" value="RING FINGER PROTEIN 127"/>
    <property type="match status" value="1"/>
</dbReference>
<dbReference type="Proteomes" id="UP000472262">
    <property type="component" value="Unassembled WGS sequence"/>
</dbReference>
<sequence>VYFALLQNSQFLSMSLQRLEQEYAWEERGRFFIAPETEGDWDEEDHVDHRQLVLSKADALASENRLKEAVDMFSKALRYGPVQPDQLSSLVGCVLRNFKKKSEESSAKSEPNWTQDCVFDCPGCHSFIAEPVTVTCGHTYCRRCLQHSTFSKCKLCSDDIRKRPGEPRLNVILCGLLEKWFPEDVTRSEHRRHFLYCLSKRYEVDRAPLINIWIDSRNLCISPALSDHVTGERLYYKTRSQGACALGTRCVRQVVSQSVL</sequence>
<evidence type="ECO:0000256" key="3">
    <source>
        <dbReference type="ARBA" id="ARBA00022833"/>
    </source>
</evidence>
<dbReference type="AlphaFoldDB" id="A0A672KRM8"/>